<dbReference type="RefSeq" id="WP_313794815.1">
    <property type="nucleotide sequence ID" value="NZ_CP102453.1"/>
</dbReference>
<dbReference type="PANTHER" id="PTHR39160:SF4">
    <property type="entry name" value="RESUSCITATION-PROMOTING FACTOR RPFB"/>
    <property type="match status" value="1"/>
</dbReference>
<dbReference type="PANTHER" id="PTHR39160">
    <property type="entry name" value="CELL WALL-BINDING PROTEIN YOCH"/>
    <property type="match status" value="1"/>
</dbReference>
<evidence type="ECO:0000256" key="2">
    <source>
        <dbReference type="SAM" id="MobiDB-lite"/>
    </source>
</evidence>
<dbReference type="SMART" id="SM00257">
    <property type="entry name" value="LysM"/>
    <property type="match status" value="1"/>
</dbReference>
<dbReference type="SUPFAM" id="SSF50685">
    <property type="entry name" value="Barwin-like endoglucanases"/>
    <property type="match status" value="1"/>
</dbReference>
<dbReference type="Gene3D" id="3.10.350.10">
    <property type="entry name" value="LysM domain"/>
    <property type="match status" value="1"/>
</dbReference>
<dbReference type="Proteomes" id="UP001315967">
    <property type="component" value="Chromosome"/>
</dbReference>
<feature type="chain" id="PRO_5045936312" evidence="3">
    <location>
        <begin position="27"/>
        <end position="376"/>
    </location>
</feature>
<protein>
    <submittedName>
        <fullName evidence="5">3D domain-containing protein</fullName>
    </submittedName>
</protein>
<gene>
    <name evidence="5" type="ORF">NRE15_06690</name>
</gene>
<accession>A0ABY5P9P8</accession>
<organism evidence="5 6">
    <name type="scientific">Fundicoccus culcitae</name>
    <dbReference type="NCBI Taxonomy" id="2969821"/>
    <lineage>
        <taxon>Bacteria</taxon>
        <taxon>Bacillati</taxon>
        <taxon>Bacillota</taxon>
        <taxon>Bacilli</taxon>
        <taxon>Lactobacillales</taxon>
        <taxon>Aerococcaceae</taxon>
        <taxon>Fundicoccus</taxon>
    </lineage>
</organism>
<dbReference type="PROSITE" id="PS51782">
    <property type="entry name" value="LYSM"/>
    <property type="match status" value="1"/>
</dbReference>
<dbReference type="Pfam" id="PF06725">
    <property type="entry name" value="3D"/>
    <property type="match status" value="1"/>
</dbReference>
<feature type="signal peptide" evidence="3">
    <location>
        <begin position="1"/>
        <end position="26"/>
    </location>
</feature>
<keyword evidence="1 3" id="KW-0732">Signal</keyword>
<evidence type="ECO:0000313" key="6">
    <source>
        <dbReference type="Proteomes" id="UP001315967"/>
    </source>
</evidence>
<name>A0ABY5P9P8_9LACT</name>
<evidence type="ECO:0000256" key="3">
    <source>
        <dbReference type="SAM" id="SignalP"/>
    </source>
</evidence>
<evidence type="ECO:0000256" key="1">
    <source>
        <dbReference type="ARBA" id="ARBA00022729"/>
    </source>
</evidence>
<reference evidence="5 6" key="1">
    <citation type="submission" date="2022-08" db="EMBL/GenBank/DDBJ databases">
        <title>Aerococcaceae sp. nov isolated from spoiled eye mask.</title>
        <authorList>
            <person name="Zhou G."/>
            <person name="Xie X.-B."/>
            <person name="Shi Q.-S."/>
            <person name="Wang Y.-S."/>
            <person name="Wen X."/>
            <person name="Peng H."/>
            <person name="Yang X.-J."/>
            <person name="Tao H.-B."/>
            <person name="Huang X.-M."/>
        </authorList>
    </citation>
    <scope>NUCLEOTIDE SEQUENCE [LARGE SCALE GENOMIC DNA]</scope>
    <source>
        <strain evidence="6">DM20194951</strain>
    </source>
</reference>
<dbReference type="InterPro" id="IPR051933">
    <property type="entry name" value="Resuscitation_pf_RpfB"/>
</dbReference>
<sequence length="376" mass="40730">MRKSLKIAVAAMTLSVATLNMPFASAANWTRRSDDEVAASVNNAIQSNDSLYIIQWGDTLSSISRATGLDVAELANVNQIANPDLILAGAVLFFDNTNHTVTYVDQTGAQDTYSVEEAVEVAWEEPVVEEVVTEEVVVEEVPVAEEVVTEDPAFVVEDTTEWVPETEVPVEEVVVEEPVAEESIVWEDPAVEEVPVEEEPTWEEPVVEEELPVVEEPAEEVDVPAEEVDVPVVEEPAEEIDVPAEEVEVPVVEEPVVEEPVVEEPVVEEPVVETPADDPTSYGRAITVEATAYSRNQPELSNFTANGTDLRVNGAVIAVDPSVIPLGSTVYVPGYGYLTAADTGGAIQGNRIDIHMENLSAAYAFGRQTITIYVVD</sequence>
<dbReference type="Gene3D" id="2.40.40.10">
    <property type="entry name" value="RlpA-like domain"/>
    <property type="match status" value="1"/>
</dbReference>
<dbReference type="SUPFAM" id="SSF54106">
    <property type="entry name" value="LysM domain"/>
    <property type="match status" value="1"/>
</dbReference>
<dbReference type="InterPro" id="IPR036779">
    <property type="entry name" value="LysM_dom_sf"/>
</dbReference>
<evidence type="ECO:0000313" key="5">
    <source>
        <dbReference type="EMBL" id="UUX35326.1"/>
    </source>
</evidence>
<dbReference type="CDD" id="cd00118">
    <property type="entry name" value="LysM"/>
    <property type="match status" value="1"/>
</dbReference>
<feature type="domain" description="LysM" evidence="4">
    <location>
        <begin position="50"/>
        <end position="94"/>
    </location>
</feature>
<evidence type="ECO:0000259" key="4">
    <source>
        <dbReference type="PROSITE" id="PS51782"/>
    </source>
</evidence>
<keyword evidence="6" id="KW-1185">Reference proteome</keyword>
<dbReference type="InterPro" id="IPR010611">
    <property type="entry name" value="3D_dom"/>
</dbReference>
<dbReference type="Pfam" id="PF01476">
    <property type="entry name" value="LysM"/>
    <property type="match status" value="1"/>
</dbReference>
<feature type="region of interest" description="Disordered" evidence="2">
    <location>
        <begin position="260"/>
        <end position="281"/>
    </location>
</feature>
<dbReference type="InterPro" id="IPR036908">
    <property type="entry name" value="RlpA-like_sf"/>
</dbReference>
<dbReference type="EMBL" id="CP102453">
    <property type="protein sequence ID" value="UUX35326.1"/>
    <property type="molecule type" value="Genomic_DNA"/>
</dbReference>
<dbReference type="CDD" id="cd22786">
    <property type="entry name" value="DPBB_YuiC-like"/>
    <property type="match status" value="1"/>
</dbReference>
<proteinExistence type="predicted"/>
<dbReference type="InterPro" id="IPR018392">
    <property type="entry name" value="LysM"/>
</dbReference>
<feature type="compositionally biased region" description="Acidic residues" evidence="2">
    <location>
        <begin position="260"/>
        <end position="271"/>
    </location>
</feature>